<dbReference type="GeneID" id="101859827"/>
<feature type="chain" id="PRO_5046726084" evidence="2">
    <location>
        <begin position="19"/>
        <end position="118"/>
    </location>
</feature>
<keyword evidence="3" id="KW-1185">Reference proteome</keyword>
<evidence type="ECO:0000313" key="4">
    <source>
        <dbReference type="RefSeq" id="XP_005111331.2"/>
    </source>
</evidence>
<name>A0ABM0K8H7_APLCA</name>
<sequence length="118" mass="12482">MYRLFELVLFVLFQSAKEKRDATTSTTLPGELFQSKSEQGGGAVGGYVSDRASAPSGQTVSIATQTGEVTVKESGLAGGMAAGLPLTPSLAMYHGSWPMENGRWMLSICRGEFSGQTI</sequence>
<dbReference type="RefSeq" id="XP_005111331.2">
    <property type="nucleotide sequence ID" value="XM_005111274.3"/>
</dbReference>
<proteinExistence type="predicted"/>
<evidence type="ECO:0000256" key="1">
    <source>
        <dbReference type="SAM" id="MobiDB-lite"/>
    </source>
</evidence>
<reference evidence="4" key="1">
    <citation type="submission" date="2025-08" db="UniProtKB">
        <authorList>
            <consortium name="RefSeq"/>
        </authorList>
    </citation>
    <scope>IDENTIFICATION</scope>
</reference>
<evidence type="ECO:0000256" key="2">
    <source>
        <dbReference type="SAM" id="SignalP"/>
    </source>
</evidence>
<organism evidence="3 4">
    <name type="scientific">Aplysia californica</name>
    <name type="common">California sea hare</name>
    <dbReference type="NCBI Taxonomy" id="6500"/>
    <lineage>
        <taxon>Eukaryota</taxon>
        <taxon>Metazoa</taxon>
        <taxon>Spiralia</taxon>
        <taxon>Lophotrochozoa</taxon>
        <taxon>Mollusca</taxon>
        <taxon>Gastropoda</taxon>
        <taxon>Heterobranchia</taxon>
        <taxon>Euthyneura</taxon>
        <taxon>Tectipleura</taxon>
        <taxon>Aplysiida</taxon>
        <taxon>Aplysioidea</taxon>
        <taxon>Aplysiidae</taxon>
        <taxon>Aplysia</taxon>
    </lineage>
</organism>
<protein>
    <submittedName>
        <fullName evidence="4">Uncharacterized protein LOC101859827</fullName>
    </submittedName>
</protein>
<keyword evidence="2" id="KW-0732">Signal</keyword>
<accession>A0ABM0K8H7</accession>
<feature type="region of interest" description="Disordered" evidence="1">
    <location>
        <begin position="34"/>
        <end position="54"/>
    </location>
</feature>
<gene>
    <name evidence="4" type="primary">LOC101859827</name>
</gene>
<feature type="signal peptide" evidence="2">
    <location>
        <begin position="1"/>
        <end position="18"/>
    </location>
</feature>
<dbReference type="Proteomes" id="UP000694888">
    <property type="component" value="Unplaced"/>
</dbReference>
<evidence type="ECO:0000313" key="3">
    <source>
        <dbReference type="Proteomes" id="UP000694888"/>
    </source>
</evidence>